<feature type="domain" description="Xylanolytic transcriptional activator regulatory" evidence="2">
    <location>
        <begin position="20"/>
        <end position="180"/>
    </location>
</feature>
<dbReference type="InterPro" id="IPR052761">
    <property type="entry name" value="Fungal_Detox/Toxin_TFs"/>
</dbReference>
<dbReference type="PANTHER" id="PTHR47425:SF2">
    <property type="entry name" value="FARB-RELATED"/>
    <property type="match status" value="1"/>
</dbReference>
<accession>A0A0D2K3K1</accession>
<evidence type="ECO:0000313" key="4">
    <source>
        <dbReference type="Proteomes" id="UP000053411"/>
    </source>
</evidence>
<dbReference type="STRING" id="1442371.A0A0D2K3K1"/>
<dbReference type="RefSeq" id="XP_016631877.1">
    <property type="nucleotide sequence ID" value="XM_016777032.1"/>
</dbReference>
<dbReference type="Pfam" id="PF04082">
    <property type="entry name" value="Fungal_trans"/>
    <property type="match status" value="1"/>
</dbReference>
<keyword evidence="4" id="KW-1185">Reference proteome</keyword>
<protein>
    <recommendedName>
        <fullName evidence="2">Xylanolytic transcriptional activator regulatory domain-containing protein</fullName>
    </recommendedName>
</protein>
<dbReference type="OrthoDB" id="4161332at2759"/>
<proteinExistence type="predicted"/>
<gene>
    <name evidence="3" type="ORF">Z520_06532</name>
</gene>
<dbReference type="PANTHER" id="PTHR47425">
    <property type="entry name" value="FARB-RELATED"/>
    <property type="match status" value="1"/>
</dbReference>
<evidence type="ECO:0000259" key="2">
    <source>
        <dbReference type="Pfam" id="PF04082"/>
    </source>
</evidence>
<dbReference type="GO" id="GO:0006351">
    <property type="term" value="P:DNA-templated transcription"/>
    <property type="evidence" value="ECO:0007669"/>
    <property type="project" value="InterPro"/>
</dbReference>
<dbReference type="AlphaFoldDB" id="A0A0D2K3K1"/>
<dbReference type="GO" id="GO:0008270">
    <property type="term" value="F:zinc ion binding"/>
    <property type="evidence" value="ECO:0007669"/>
    <property type="project" value="InterPro"/>
</dbReference>
<organism evidence="3 4">
    <name type="scientific">Fonsecaea multimorphosa CBS 102226</name>
    <dbReference type="NCBI Taxonomy" id="1442371"/>
    <lineage>
        <taxon>Eukaryota</taxon>
        <taxon>Fungi</taxon>
        <taxon>Dikarya</taxon>
        <taxon>Ascomycota</taxon>
        <taxon>Pezizomycotina</taxon>
        <taxon>Eurotiomycetes</taxon>
        <taxon>Chaetothyriomycetidae</taxon>
        <taxon>Chaetothyriales</taxon>
        <taxon>Herpotrichiellaceae</taxon>
        <taxon>Fonsecaea</taxon>
    </lineage>
</organism>
<keyword evidence="1" id="KW-0539">Nucleus</keyword>
<reference evidence="3 4" key="1">
    <citation type="submission" date="2015-01" db="EMBL/GenBank/DDBJ databases">
        <title>The Genome Sequence of Fonsecaea multimorphosa CBS 102226.</title>
        <authorList>
            <consortium name="The Broad Institute Genomics Platform"/>
            <person name="Cuomo C."/>
            <person name="de Hoog S."/>
            <person name="Gorbushina A."/>
            <person name="Stielow B."/>
            <person name="Teixiera M."/>
            <person name="Abouelleil A."/>
            <person name="Chapman S.B."/>
            <person name="Priest M."/>
            <person name="Young S.K."/>
            <person name="Wortman J."/>
            <person name="Nusbaum C."/>
            <person name="Birren B."/>
        </authorList>
    </citation>
    <scope>NUCLEOTIDE SEQUENCE [LARGE SCALE GENOMIC DNA]</scope>
    <source>
        <strain evidence="3 4">CBS 102226</strain>
    </source>
</reference>
<dbReference type="GeneID" id="27712278"/>
<dbReference type="InterPro" id="IPR007219">
    <property type="entry name" value="XnlR_reg_dom"/>
</dbReference>
<evidence type="ECO:0000256" key="1">
    <source>
        <dbReference type="ARBA" id="ARBA00023242"/>
    </source>
</evidence>
<dbReference type="GO" id="GO:0003677">
    <property type="term" value="F:DNA binding"/>
    <property type="evidence" value="ECO:0007669"/>
    <property type="project" value="InterPro"/>
</dbReference>
<sequence>MSQFVPFSTIDRLGFNGFHHARATFYRRAKALFHVDSYRDALSSAQGALLLTHYVSSSDPKVNTYWLSNAIYLARLVNVHRHDSLNKTSVQRWGQLERLWCCCLLRDRLLGLGLHRSMQIDAEDALLSGIEDRVLRTKAEESIVHNSTTKLALTKSFSALCSLAALLRRTLGTLSLGPAYSGHGEMKMTTDEIQAYSDLLEQWFTSAKVALWNHAMYNSVKNGCPVHLDFSEGRRAVETAIRGIDASLEQISENGMLSFMPIAIVAHIAIPLVQHIMNIKVHRQQHDASTHKRLSVYIAALNGLKERYEGVDRVLHHIRQIVTCLDGQEMSTSLSSDSRFLSDSPPDHSDGAGSFTYLPRLFLREMIIVQLALAKGQYPEDHELPPPLASPAASDANSTCTCSSNESWNLPELGDAFESLRDAMSPARAPESKQTGNVYGDCGIMTEKPTSPAIAASFDDFHDLFNDG</sequence>
<evidence type="ECO:0000313" key="3">
    <source>
        <dbReference type="EMBL" id="KIX97754.1"/>
    </source>
</evidence>
<dbReference type="EMBL" id="KN848073">
    <property type="protein sequence ID" value="KIX97754.1"/>
    <property type="molecule type" value="Genomic_DNA"/>
</dbReference>
<dbReference type="Proteomes" id="UP000053411">
    <property type="component" value="Unassembled WGS sequence"/>
</dbReference>
<dbReference type="VEuPathDB" id="FungiDB:Z520_06532"/>
<name>A0A0D2K3K1_9EURO</name>
<dbReference type="CDD" id="cd12148">
    <property type="entry name" value="fungal_TF_MHR"/>
    <property type="match status" value="1"/>
</dbReference>